<feature type="transmembrane region" description="Helical" evidence="7">
    <location>
        <begin position="251"/>
        <end position="270"/>
    </location>
</feature>
<evidence type="ECO:0000256" key="7">
    <source>
        <dbReference type="RuleBase" id="RU363032"/>
    </source>
</evidence>
<proteinExistence type="inferred from homology"/>
<accession>A0A9D1PBC2</accession>
<evidence type="ECO:0000256" key="2">
    <source>
        <dbReference type="ARBA" id="ARBA00022448"/>
    </source>
</evidence>
<feature type="transmembrane region" description="Helical" evidence="7">
    <location>
        <begin position="106"/>
        <end position="126"/>
    </location>
</feature>
<evidence type="ECO:0000256" key="5">
    <source>
        <dbReference type="ARBA" id="ARBA00022989"/>
    </source>
</evidence>
<evidence type="ECO:0000256" key="6">
    <source>
        <dbReference type="ARBA" id="ARBA00023136"/>
    </source>
</evidence>
<comment type="caution">
    <text evidence="9">The sequence shown here is derived from an EMBL/GenBank/DDBJ whole genome shotgun (WGS) entry which is preliminary data.</text>
</comment>
<dbReference type="PANTHER" id="PTHR43744:SF9">
    <property type="entry name" value="POLYGALACTURONAN_RHAMNOGALACTURONAN TRANSPORT SYSTEM PERMEASE PROTEIN YTCP"/>
    <property type="match status" value="1"/>
</dbReference>
<keyword evidence="2 7" id="KW-0813">Transport</keyword>
<evidence type="ECO:0000256" key="1">
    <source>
        <dbReference type="ARBA" id="ARBA00004651"/>
    </source>
</evidence>
<feature type="transmembrane region" description="Helical" evidence="7">
    <location>
        <begin position="179"/>
        <end position="201"/>
    </location>
</feature>
<dbReference type="InterPro" id="IPR035906">
    <property type="entry name" value="MetI-like_sf"/>
</dbReference>
<dbReference type="PROSITE" id="PS50928">
    <property type="entry name" value="ABC_TM1"/>
    <property type="match status" value="1"/>
</dbReference>
<dbReference type="SUPFAM" id="SSF161098">
    <property type="entry name" value="MetI-like"/>
    <property type="match status" value="1"/>
</dbReference>
<reference evidence="9" key="2">
    <citation type="journal article" date="2021" name="PeerJ">
        <title>Extensive microbial diversity within the chicken gut microbiome revealed by metagenomics and culture.</title>
        <authorList>
            <person name="Gilroy R."/>
            <person name="Ravi A."/>
            <person name="Getino M."/>
            <person name="Pursley I."/>
            <person name="Horton D.L."/>
            <person name="Alikhan N.F."/>
            <person name="Baker D."/>
            <person name="Gharbi K."/>
            <person name="Hall N."/>
            <person name="Watson M."/>
            <person name="Adriaenssens E.M."/>
            <person name="Foster-Nyarko E."/>
            <person name="Jarju S."/>
            <person name="Secka A."/>
            <person name="Antonio M."/>
            <person name="Oren A."/>
            <person name="Chaudhuri R.R."/>
            <person name="La Ragione R."/>
            <person name="Hildebrand F."/>
            <person name="Pallen M.J."/>
        </authorList>
    </citation>
    <scope>NUCLEOTIDE SEQUENCE</scope>
    <source>
        <strain evidence="9">CHK183-6373</strain>
    </source>
</reference>
<dbReference type="Pfam" id="PF00528">
    <property type="entry name" value="BPD_transp_1"/>
    <property type="match status" value="1"/>
</dbReference>
<feature type="transmembrane region" description="Helical" evidence="7">
    <location>
        <begin position="75"/>
        <end position="94"/>
    </location>
</feature>
<dbReference type="CDD" id="cd06261">
    <property type="entry name" value="TM_PBP2"/>
    <property type="match status" value="1"/>
</dbReference>
<dbReference type="Proteomes" id="UP000886884">
    <property type="component" value="Unassembled WGS sequence"/>
</dbReference>
<protein>
    <submittedName>
        <fullName evidence="9">Carbohydrate ABC transporter permease</fullName>
    </submittedName>
</protein>
<dbReference type="GO" id="GO:0055085">
    <property type="term" value="P:transmembrane transport"/>
    <property type="evidence" value="ECO:0007669"/>
    <property type="project" value="InterPro"/>
</dbReference>
<dbReference type="AlphaFoldDB" id="A0A9D1PBC2"/>
<dbReference type="EMBL" id="DVOT01000245">
    <property type="protein sequence ID" value="HIV28969.1"/>
    <property type="molecule type" value="Genomic_DNA"/>
</dbReference>
<keyword evidence="4 7" id="KW-0812">Transmembrane</keyword>
<evidence type="ECO:0000313" key="10">
    <source>
        <dbReference type="Proteomes" id="UP000886884"/>
    </source>
</evidence>
<name>A0A9D1PBC2_9FIRM</name>
<evidence type="ECO:0000256" key="3">
    <source>
        <dbReference type="ARBA" id="ARBA00022475"/>
    </source>
</evidence>
<comment type="subcellular location">
    <subcellularLocation>
        <location evidence="1 7">Cell membrane</location>
        <topology evidence="1 7">Multi-pass membrane protein</topology>
    </subcellularLocation>
</comment>
<keyword evidence="5 7" id="KW-1133">Transmembrane helix</keyword>
<dbReference type="InterPro" id="IPR000515">
    <property type="entry name" value="MetI-like"/>
</dbReference>
<evidence type="ECO:0000256" key="4">
    <source>
        <dbReference type="ARBA" id="ARBA00022692"/>
    </source>
</evidence>
<comment type="similarity">
    <text evidence="7">Belongs to the binding-protein-dependent transport system permease family.</text>
</comment>
<evidence type="ECO:0000259" key="8">
    <source>
        <dbReference type="PROSITE" id="PS50928"/>
    </source>
</evidence>
<keyword evidence="6 7" id="KW-0472">Membrane</keyword>
<dbReference type="PANTHER" id="PTHR43744">
    <property type="entry name" value="ABC TRANSPORTER PERMEASE PROTEIN MG189-RELATED-RELATED"/>
    <property type="match status" value="1"/>
</dbReference>
<keyword evidence="3" id="KW-1003">Cell membrane</keyword>
<sequence>MRKRFSIGEALLYALLTLLALVTLYPLINLVAVSLSPRAEYLRNPMMIFPTQIDVSAYRMVINNRLMWSSYRNTIIITLVGVTISMFLTATMAYPLSEPGLKGRRWISAIYLFTMFFSGGMIPNYYLVRSLGMLDSLWALMIPGALSIYNALLLKNSFEGLPVSLKESARIDGASDLTVFIKIVLPLSLPILATLTLFYAVGKWNSYFNAILYISSRDKWTLQLLLREIITNTTSLMDDGTVAETLPAASIRYATIVCATVPILCIYPFLQKYFVKGLMVGAVKG</sequence>
<dbReference type="Gene3D" id="1.10.3720.10">
    <property type="entry name" value="MetI-like"/>
    <property type="match status" value="1"/>
</dbReference>
<dbReference type="GO" id="GO:0005886">
    <property type="term" value="C:plasma membrane"/>
    <property type="evidence" value="ECO:0007669"/>
    <property type="project" value="UniProtKB-SubCell"/>
</dbReference>
<organism evidence="9 10">
    <name type="scientific">Candidatus Ornithocaccomicrobium faecavium</name>
    <dbReference type="NCBI Taxonomy" id="2840890"/>
    <lineage>
        <taxon>Bacteria</taxon>
        <taxon>Bacillati</taxon>
        <taxon>Bacillota</taxon>
        <taxon>Clostridia</taxon>
        <taxon>Candidatus Ornithocaccomicrobium</taxon>
    </lineage>
</organism>
<feature type="domain" description="ABC transmembrane type-1" evidence="8">
    <location>
        <begin position="71"/>
        <end position="264"/>
    </location>
</feature>
<evidence type="ECO:0000313" key="9">
    <source>
        <dbReference type="EMBL" id="HIV28969.1"/>
    </source>
</evidence>
<feature type="transmembrane region" description="Helical" evidence="7">
    <location>
        <begin position="12"/>
        <end position="35"/>
    </location>
</feature>
<gene>
    <name evidence="9" type="ORF">IAA64_13485</name>
</gene>
<reference evidence="9" key="1">
    <citation type="submission" date="2020-10" db="EMBL/GenBank/DDBJ databases">
        <authorList>
            <person name="Gilroy R."/>
        </authorList>
    </citation>
    <scope>NUCLEOTIDE SEQUENCE</scope>
    <source>
        <strain evidence="9">CHK183-6373</strain>
    </source>
</reference>